<protein>
    <submittedName>
        <fullName evidence="2">Unannotated protein</fullName>
    </submittedName>
</protein>
<sequence length="332" mass="36834">MTEGHVDSELVDVERLCVWLDGLGLEVGLPIEVAPLTSGRSNAMFTVHRGSSRWVLRRPAAVAIERADEGMRREFRILDALNGSNVPHPETVALCEDLGVLGCTFFLMQQVDGVNPAPPLPDPFTAGDQPSVAFAMVDALAALHDFDWRQSSLSDFGKPDGFHERQVERWTSQLASYNGRELPGLDRVTAFLSQNLPVSFEPSLMHGDFHMFNALIAAAPPGKVTAIIDWETATIGDPLLDLIGFCEIWGKATSGPGWPRRSELIARYREQRDLELPSDLSYYEVLYNFRMAVLLEGIYQRSLHDATRPDLVDVGDGAMGFLQRALEVLDQR</sequence>
<name>A0A6J6GD40_9ZZZZ</name>
<dbReference type="CDD" id="cd05154">
    <property type="entry name" value="ACAD10_11_N-like"/>
    <property type="match status" value="1"/>
</dbReference>
<gene>
    <name evidence="2" type="ORF">UFOPK1827_00163</name>
</gene>
<organism evidence="2">
    <name type="scientific">freshwater metagenome</name>
    <dbReference type="NCBI Taxonomy" id="449393"/>
    <lineage>
        <taxon>unclassified sequences</taxon>
        <taxon>metagenomes</taxon>
        <taxon>ecological metagenomes</taxon>
    </lineage>
</organism>
<dbReference type="Gene3D" id="3.90.1200.10">
    <property type="match status" value="1"/>
</dbReference>
<proteinExistence type="predicted"/>
<dbReference type="InterPro" id="IPR011009">
    <property type="entry name" value="Kinase-like_dom_sf"/>
</dbReference>
<evidence type="ECO:0000313" key="2">
    <source>
        <dbReference type="EMBL" id="CAB4594728.1"/>
    </source>
</evidence>
<dbReference type="InterPro" id="IPR002575">
    <property type="entry name" value="Aminoglycoside_PTrfase"/>
</dbReference>
<dbReference type="PANTHER" id="PTHR47829">
    <property type="entry name" value="HYDROLASE, PUTATIVE (AFU_ORTHOLOGUE AFUA_1G12880)-RELATED"/>
    <property type="match status" value="1"/>
</dbReference>
<dbReference type="Gene3D" id="3.30.200.20">
    <property type="entry name" value="Phosphorylase Kinase, domain 1"/>
    <property type="match status" value="1"/>
</dbReference>
<dbReference type="AlphaFoldDB" id="A0A6J6GD40"/>
<dbReference type="Pfam" id="PF01636">
    <property type="entry name" value="APH"/>
    <property type="match status" value="1"/>
</dbReference>
<accession>A0A6J6GD40</accession>
<reference evidence="2" key="1">
    <citation type="submission" date="2020-05" db="EMBL/GenBank/DDBJ databases">
        <authorList>
            <person name="Chiriac C."/>
            <person name="Salcher M."/>
            <person name="Ghai R."/>
            <person name="Kavagutti S V."/>
        </authorList>
    </citation>
    <scope>NUCLEOTIDE SEQUENCE</scope>
</reference>
<evidence type="ECO:0000259" key="1">
    <source>
        <dbReference type="Pfam" id="PF01636"/>
    </source>
</evidence>
<dbReference type="PANTHER" id="PTHR47829:SF1">
    <property type="entry name" value="HAD FAMILY PHOSPHATASE"/>
    <property type="match status" value="1"/>
</dbReference>
<feature type="domain" description="Aminoglycoside phosphotransferase" evidence="1">
    <location>
        <begin position="33"/>
        <end position="254"/>
    </location>
</feature>
<dbReference type="InterPro" id="IPR041726">
    <property type="entry name" value="ACAD10_11_N"/>
</dbReference>
<dbReference type="InterPro" id="IPR052898">
    <property type="entry name" value="ACAD10-like"/>
</dbReference>
<dbReference type="SUPFAM" id="SSF56112">
    <property type="entry name" value="Protein kinase-like (PK-like)"/>
    <property type="match status" value="1"/>
</dbReference>
<dbReference type="EMBL" id="CAEZUO010000004">
    <property type="protein sequence ID" value="CAB4594728.1"/>
    <property type="molecule type" value="Genomic_DNA"/>
</dbReference>